<dbReference type="SUPFAM" id="SSF101898">
    <property type="entry name" value="NHL repeat"/>
    <property type="match status" value="1"/>
</dbReference>
<dbReference type="AlphaFoldDB" id="A0A8W8LBU0"/>
<reference evidence="2" key="1">
    <citation type="submission" date="2022-08" db="UniProtKB">
        <authorList>
            <consortium name="EnsemblMetazoa"/>
        </authorList>
    </citation>
    <scope>IDENTIFICATION</scope>
    <source>
        <strain evidence="2">05x7-T-G4-1.051#20</strain>
    </source>
</reference>
<sequence>MSSCALCVLLLHRTCKHIGPIEEEAADSDKTKLRAIGLLKKMTRACDEFEKIIEIEKLNLLEIDENVDLCTGMIRNSYEKCIKHLNDVKERQLNQLAKMSKNGKQKLESSIQNYENRKVYLKKCQKTLEGALECEDYTQTLLWYSLIKENVGEIQKMKFQKLKLDLKYIGCDTKISEIENFKEFGDLKLQEKVSSFPEVTDFFPNRLRGIRTWQIPPSDIKAGAFLPNGVLFLTDYNCALFSEDGHFQKELKFSASLWGMHYDQEMEVLYLTIPVKKEIKMINLNTFSEIKTFHTKLPARKMTKVNGRFFTIGTKWLCTLNNDFELVNETFLEDDSDDIASDLSGNIIYSCYKKNTVTKKNDKNEIMFVYQHESLKAPYGLAADPVGNIYVCGRRSNNIHIISETGQTLGILNGFVRPQFIAFQENSFKFFVIERENVRICELI</sequence>
<evidence type="ECO:0000313" key="2">
    <source>
        <dbReference type="EnsemblMetazoa" id="G26860.1:cds"/>
    </source>
</evidence>
<protein>
    <recommendedName>
        <fullName evidence="4">SMP-30/Gluconolactonase/LRE-like region domain-containing protein</fullName>
    </recommendedName>
</protein>
<name>A0A8W8LBU0_MAGGI</name>
<organism evidence="2 3">
    <name type="scientific">Magallana gigas</name>
    <name type="common">Pacific oyster</name>
    <name type="synonym">Crassostrea gigas</name>
    <dbReference type="NCBI Taxonomy" id="29159"/>
    <lineage>
        <taxon>Eukaryota</taxon>
        <taxon>Metazoa</taxon>
        <taxon>Spiralia</taxon>
        <taxon>Lophotrochozoa</taxon>
        <taxon>Mollusca</taxon>
        <taxon>Bivalvia</taxon>
        <taxon>Autobranchia</taxon>
        <taxon>Pteriomorphia</taxon>
        <taxon>Ostreida</taxon>
        <taxon>Ostreoidea</taxon>
        <taxon>Ostreidae</taxon>
        <taxon>Magallana</taxon>
    </lineage>
</organism>
<dbReference type="InterPro" id="IPR011042">
    <property type="entry name" value="6-blade_b-propeller_TolB-like"/>
</dbReference>
<dbReference type="EnsemblMetazoa" id="G26860.1">
    <property type="protein sequence ID" value="G26860.1:cds"/>
    <property type="gene ID" value="G26860"/>
</dbReference>
<dbReference type="Gene3D" id="2.120.10.30">
    <property type="entry name" value="TolB, C-terminal domain"/>
    <property type="match status" value="1"/>
</dbReference>
<keyword evidence="1" id="KW-0175">Coiled coil</keyword>
<dbReference type="Proteomes" id="UP000005408">
    <property type="component" value="Unassembled WGS sequence"/>
</dbReference>
<accession>A0A8W8LBU0</accession>
<proteinExistence type="predicted"/>
<evidence type="ECO:0000256" key="1">
    <source>
        <dbReference type="SAM" id="Coils"/>
    </source>
</evidence>
<keyword evidence="3" id="KW-1185">Reference proteome</keyword>
<evidence type="ECO:0008006" key="4">
    <source>
        <dbReference type="Google" id="ProtNLM"/>
    </source>
</evidence>
<feature type="coiled-coil region" evidence="1">
    <location>
        <begin position="82"/>
        <end position="117"/>
    </location>
</feature>
<evidence type="ECO:0000313" key="3">
    <source>
        <dbReference type="Proteomes" id="UP000005408"/>
    </source>
</evidence>
<dbReference type="EnsemblMetazoa" id="G26860.2">
    <property type="protein sequence ID" value="G26860.2:cds"/>
    <property type="gene ID" value="G26860"/>
</dbReference>